<dbReference type="InterPro" id="IPR037035">
    <property type="entry name" value="GK-like_C_sf"/>
</dbReference>
<protein>
    <submittedName>
        <fullName evidence="3">Hydroxypyruvate reductase</fullName>
        <ecNumber evidence="3">1.1.1.81</ecNumber>
    </submittedName>
</protein>
<organism evidence="3 4">
    <name type="scientific">Sphingobium lignivorans</name>
    <dbReference type="NCBI Taxonomy" id="2735886"/>
    <lineage>
        <taxon>Bacteria</taxon>
        <taxon>Pseudomonadati</taxon>
        <taxon>Pseudomonadota</taxon>
        <taxon>Alphaproteobacteria</taxon>
        <taxon>Sphingomonadales</taxon>
        <taxon>Sphingomonadaceae</taxon>
        <taxon>Sphingobium</taxon>
    </lineage>
</organism>
<gene>
    <name evidence="3" type="ORF">HNP60_000336</name>
</gene>
<dbReference type="InterPro" id="IPR039760">
    <property type="entry name" value="MOFRL_protein"/>
</dbReference>
<dbReference type="SUPFAM" id="SSF82544">
    <property type="entry name" value="GckA/TtuD-like"/>
    <property type="match status" value="1"/>
</dbReference>
<evidence type="ECO:0000259" key="1">
    <source>
        <dbReference type="Pfam" id="PF05161"/>
    </source>
</evidence>
<dbReference type="Gene3D" id="3.40.1480.10">
    <property type="entry name" value="MOFRL domain"/>
    <property type="match status" value="1"/>
</dbReference>
<comment type="caution">
    <text evidence="3">The sequence shown here is derived from an EMBL/GenBank/DDBJ whole genome shotgun (WGS) entry which is preliminary data.</text>
</comment>
<feature type="domain" description="MOFRL-associated" evidence="2">
    <location>
        <begin position="14"/>
        <end position="221"/>
    </location>
</feature>
<dbReference type="EMBL" id="JACHKA010000001">
    <property type="protein sequence ID" value="MBB5984362.1"/>
    <property type="molecule type" value="Genomic_DNA"/>
</dbReference>
<keyword evidence="3" id="KW-0560">Oxidoreductase</keyword>
<dbReference type="InterPro" id="IPR038614">
    <property type="entry name" value="GK_N_sf"/>
</dbReference>
<name>A0ABR6NAR9_9SPHN</name>
<dbReference type="InterPro" id="IPR007835">
    <property type="entry name" value="MOFRL"/>
</dbReference>
<dbReference type="InterPro" id="IPR025286">
    <property type="entry name" value="MOFRL_assoc_dom"/>
</dbReference>
<evidence type="ECO:0000259" key="2">
    <source>
        <dbReference type="Pfam" id="PF13660"/>
    </source>
</evidence>
<feature type="domain" description="MOFRL" evidence="1">
    <location>
        <begin position="298"/>
        <end position="402"/>
    </location>
</feature>
<dbReference type="EC" id="1.1.1.81" evidence="3"/>
<dbReference type="Pfam" id="PF05161">
    <property type="entry name" value="MOFRL"/>
    <property type="match status" value="1"/>
</dbReference>
<dbReference type="Pfam" id="PF13660">
    <property type="entry name" value="DUF4147"/>
    <property type="match status" value="1"/>
</dbReference>
<keyword evidence="4" id="KW-1185">Reference proteome</keyword>
<dbReference type="GO" id="GO:0016618">
    <property type="term" value="F:hydroxypyruvate reductase [NAD(P)H] activity"/>
    <property type="evidence" value="ECO:0007669"/>
    <property type="project" value="UniProtKB-EC"/>
</dbReference>
<dbReference type="RefSeq" id="WP_184149383.1">
    <property type="nucleotide sequence ID" value="NZ_JACHKA010000001.1"/>
</dbReference>
<dbReference type="Proteomes" id="UP001138540">
    <property type="component" value="Unassembled WGS sequence"/>
</dbReference>
<evidence type="ECO:0000313" key="3">
    <source>
        <dbReference type="EMBL" id="MBB5984362.1"/>
    </source>
</evidence>
<proteinExistence type="predicted"/>
<evidence type="ECO:0000313" key="4">
    <source>
        <dbReference type="Proteomes" id="UP001138540"/>
    </source>
</evidence>
<sequence>MNGPMHKRALLEGAYDAAVAACKRPETIIAALPPKPAGRVIVIAAGKGAVPMAQAIEAHWPDATGIAVTRTGYGGPLRRIELVEASHPVPDAAGQAAAARCLALAESAGEGDLVLVLLSGGASALLAAPAPPLDLAAKQAVTRALVRSGASIGEINLVRRHLSRIKGGRLAAAAFPADVLTLAVSDVVGDIPEDIGSGPTVGDAGTTADAQAVLARYGIADPGGWSESVKPGDPRLARSRFAVVVRPDDALAAAADFLRAHGYTPEIIEKEATGDARLVARRHARIAVDSCSRGQRTALISGGELTVTVTGSGCGGPNQEYALALAVAIKGLAGVAALAADTDGVDGNRDVAGAYVDGETLDDLEEADIDVATVQANNDAGSALGEIGALFVPGPTLTNVNDLRMILVDP</sequence>
<accession>A0ABR6NAR9</accession>
<reference evidence="3 4" key="1">
    <citation type="submission" date="2020-08" db="EMBL/GenBank/DDBJ databases">
        <title>Exploring microbial biodiversity for novel pathways involved in the catabolism of aromatic compounds derived from lignin.</title>
        <authorList>
            <person name="Elkins J."/>
        </authorList>
    </citation>
    <scope>NUCLEOTIDE SEQUENCE [LARGE SCALE GENOMIC DNA]</scope>
    <source>
        <strain evidence="3 4">B1D3A</strain>
    </source>
</reference>
<dbReference type="PANTHER" id="PTHR12227:SF0">
    <property type="entry name" value="GLYCERATE KINASE"/>
    <property type="match status" value="1"/>
</dbReference>
<dbReference type="Gene3D" id="3.40.50.10180">
    <property type="entry name" value="Glycerate kinase, MOFRL-like N-terminal domain"/>
    <property type="match status" value="1"/>
</dbReference>
<dbReference type="PANTHER" id="PTHR12227">
    <property type="entry name" value="GLYCERATE KINASE"/>
    <property type="match status" value="1"/>
</dbReference>